<name>A0A0A6P2Q5_9GAMM</name>
<dbReference type="AlphaFoldDB" id="A0A0A6P2Q5"/>
<evidence type="ECO:0000313" key="1">
    <source>
        <dbReference type="EMBL" id="OAD24101.1"/>
    </source>
</evidence>
<reference evidence="1 2" key="1">
    <citation type="submission" date="2016-05" db="EMBL/GenBank/DDBJ databases">
        <title>Single-cell genome of chain-forming Candidatus Thiomargarita nelsonii and comparison to other large sulfur-oxidizing bacteria.</title>
        <authorList>
            <person name="Winkel M."/>
            <person name="Salman V."/>
            <person name="Woyke T."/>
            <person name="Schulz-Vogt H."/>
            <person name="Richter M."/>
            <person name="Flood B."/>
            <person name="Bailey J."/>
            <person name="Amann R."/>
            <person name="Mussmann M."/>
        </authorList>
    </citation>
    <scope>NUCLEOTIDE SEQUENCE [LARGE SCALE GENOMIC DNA]</scope>
    <source>
        <strain evidence="1 2">THI036</strain>
    </source>
</reference>
<gene>
    <name evidence="1" type="ORF">THIOM_000054</name>
</gene>
<dbReference type="Proteomes" id="UP000076962">
    <property type="component" value="Unassembled WGS sequence"/>
</dbReference>
<evidence type="ECO:0000313" key="2">
    <source>
        <dbReference type="Proteomes" id="UP000076962"/>
    </source>
</evidence>
<dbReference type="EMBL" id="LUTY01000010">
    <property type="protein sequence ID" value="OAD24101.1"/>
    <property type="molecule type" value="Genomic_DNA"/>
</dbReference>
<accession>A0A0A6P2Q5</accession>
<comment type="caution">
    <text evidence="1">The sequence shown here is derived from an EMBL/GenBank/DDBJ whole genome shotgun (WGS) entry which is preliminary data.</text>
</comment>
<keyword evidence="2" id="KW-1185">Reference proteome</keyword>
<sequence length="99" mass="11432">MLATTERLWRAGYNDRLFSVKELARHLAGSDASRYGRINQALKKGEQMINLKQKELSHQLFDHLKQQYPEIDLVDIIESGVYPVNSLGNVSCQKMRIEK</sequence>
<protein>
    <submittedName>
        <fullName evidence="1">Uncharacterized protein</fullName>
    </submittedName>
</protein>
<organism evidence="1 2">
    <name type="scientific">Candidatus Thiomargarita nelsonii</name>
    <dbReference type="NCBI Taxonomy" id="1003181"/>
    <lineage>
        <taxon>Bacteria</taxon>
        <taxon>Pseudomonadati</taxon>
        <taxon>Pseudomonadota</taxon>
        <taxon>Gammaproteobacteria</taxon>
        <taxon>Thiotrichales</taxon>
        <taxon>Thiotrichaceae</taxon>
        <taxon>Thiomargarita</taxon>
    </lineage>
</organism>
<proteinExistence type="predicted"/>